<dbReference type="AlphaFoldDB" id="A0A8H8D800"/>
<proteinExistence type="predicted"/>
<accession>A0A8H8D800</accession>
<dbReference type="Proteomes" id="UP000670092">
    <property type="component" value="Unassembled WGS sequence"/>
</dbReference>
<reference evidence="1 2" key="1">
    <citation type="submission" date="2021-01" db="EMBL/GenBank/DDBJ databases">
        <title>Chromosome-level genome assembly of a human fungal pathogen reveals clustering of transcriptionally co-regulated genes.</title>
        <authorList>
            <person name="Voorhies M."/>
            <person name="Cohen S."/>
            <person name="Shea T.P."/>
            <person name="Petrus S."/>
            <person name="Munoz J.F."/>
            <person name="Poplawski S."/>
            <person name="Goldman W.E."/>
            <person name="Michael T."/>
            <person name="Cuomo C.A."/>
            <person name="Sil A."/>
            <person name="Beyhan S."/>
        </authorList>
    </citation>
    <scope>NUCLEOTIDE SEQUENCE [LARGE SCALE GENOMIC DNA]</scope>
    <source>
        <strain evidence="1 2">G184AR</strain>
    </source>
</reference>
<evidence type="ECO:0000313" key="2">
    <source>
        <dbReference type="Proteomes" id="UP000670092"/>
    </source>
</evidence>
<evidence type="ECO:0000313" key="1">
    <source>
        <dbReference type="EMBL" id="KAG5304399.1"/>
    </source>
</evidence>
<name>A0A8H8D800_AJECA</name>
<protein>
    <submittedName>
        <fullName evidence="1">Uncharacterized protein</fullName>
    </submittedName>
</protein>
<dbReference type="EMBL" id="JAEVHI010000001">
    <property type="protein sequence ID" value="KAG5304399.1"/>
    <property type="molecule type" value="Genomic_DNA"/>
</dbReference>
<gene>
    <name evidence="1" type="ORF">I7I52_02722</name>
</gene>
<dbReference type="VEuPathDB" id="FungiDB:I7I52_02722"/>
<sequence length="115" mass="13514">MFVLFVWILLLQEKLVSLLGSLSFWAWRFCSVPHLHCFEQVDIVTESFPQRIEPPFIHSSFFFFFFLFFVSRGLKASPGSGYQRRRVPGEWKPGNCQLPHGKLSQSTLRTLIDRF</sequence>
<organism evidence="1 2">
    <name type="scientific">Ajellomyces capsulatus</name>
    <name type="common">Darling's disease fungus</name>
    <name type="synonym">Histoplasma capsulatum</name>
    <dbReference type="NCBI Taxonomy" id="5037"/>
    <lineage>
        <taxon>Eukaryota</taxon>
        <taxon>Fungi</taxon>
        <taxon>Dikarya</taxon>
        <taxon>Ascomycota</taxon>
        <taxon>Pezizomycotina</taxon>
        <taxon>Eurotiomycetes</taxon>
        <taxon>Eurotiomycetidae</taxon>
        <taxon>Onygenales</taxon>
        <taxon>Ajellomycetaceae</taxon>
        <taxon>Histoplasma</taxon>
    </lineage>
</organism>
<comment type="caution">
    <text evidence="1">The sequence shown here is derived from an EMBL/GenBank/DDBJ whole genome shotgun (WGS) entry which is preliminary data.</text>
</comment>